<proteinExistence type="predicted"/>
<accession>A0A3B6VVP9</accession>
<protein>
    <submittedName>
        <fullName evidence="2">Uncharacterized protein</fullName>
    </submittedName>
</protein>
<evidence type="ECO:0000313" key="3">
    <source>
        <dbReference type="Proteomes" id="UP000010793"/>
    </source>
</evidence>
<feature type="signal peptide" evidence="1">
    <location>
        <begin position="1"/>
        <end position="21"/>
    </location>
</feature>
<dbReference type="KEGG" id="bpip:BPP43_09565"/>
<gene>
    <name evidence="2" type="ORF">BPP43_09565</name>
</gene>
<reference evidence="2 3" key="1">
    <citation type="journal article" date="2013" name="Genome Announc.">
        <title>Complete Genome Sequence of the Porcine Strain Brachyspira pilosicoli P43/6/78(T.).</title>
        <authorList>
            <person name="Lin C."/>
            <person name="den Bakker H.C."/>
            <person name="Suzuki H."/>
            <person name="Lefebure T."/>
            <person name="Ponnala L."/>
            <person name="Sun Q."/>
            <person name="Stanhope M.J."/>
            <person name="Wiedmann M."/>
            <person name="Duhamel G.E."/>
        </authorList>
    </citation>
    <scope>NUCLEOTIDE SEQUENCE [LARGE SCALE GENOMIC DNA]</scope>
    <source>
        <strain evidence="2 3">P43/6/78</strain>
    </source>
</reference>
<keyword evidence="3" id="KW-1185">Reference proteome</keyword>
<organism evidence="2 3">
    <name type="scientific">Brachyspira pilosicoli P43/6/78</name>
    <dbReference type="NCBI Taxonomy" id="1042417"/>
    <lineage>
        <taxon>Bacteria</taxon>
        <taxon>Pseudomonadati</taxon>
        <taxon>Spirochaetota</taxon>
        <taxon>Spirochaetia</taxon>
        <taxon>Brachyspirales</taxon>
        <taxon>Brachyspiraceae</taxon>
        <taxon>Brachyspira</taxon>
    </lineage>
</organism>
<dbReference type="GeneID" id="56439663"/>
<evidence type="ECO:0000313" key="2">
    <source>
        <dbReference type="EMBL" id="AGA67095.1"/>
    </source>
</evidence>
<dbReference type="EMBL" id="CP002873">
    <property type="protein sequence ID" value="AGA67095.1"/>
    <property type="molecule type" value="Genomic_DNA"/>
</dbReference>
<dbReference type="AlphaFoldDB" id="A0A3B6VVP9"/>
<sequence length="240" mass="27428">MMKKRIIYICLFIFSAATVFAQNEQEVMKEAFDKFSKSPFTSLYSSGGAFYSGDDLDQMPMIVNYYKNENNNKYMTALDGLLGGVIMDAKVINNELTLYTQDSGETIKRNFNTFALEAPIMRFPKLYADILDYKFIDLNKKIISSNITLGKNWHTLKIGYNDRVDTIVFSASTFRVRSFSTSFMDNVVNVEFGSYTTVNNIPYPKEFIMKSKTDKREIRYNVTNVSAGNNAKNAAKKLGW</sequence>
<keyword evidence="1" id="KW-0732">Signal</keyword>
<feature type="chain" id="PRO_5017447909" evidence="1">
    <location>
        <begin position="22"/>
        <end position="240"/>
    </location>
</feature>
<evidence type="ECO:0000256" key="1">
    <source>
        <dbReference type="SAM" id="SignalP"/>
    </source>
</evidence>
<name>A0A3B6VVP9_BRAPL</name>
<dbReference type="RefSeq" id="WP_013244041.1">
    <property type="nucleotide sequence ID" value="NC_019908.1"/>
</dbReference>
<dbReference type="Proteomes" id="UP000010793">
    <property type="component" value="Chromosome"/>
</dbReference>